<feature type="domain" description="Helix-turn-helix type 11" evidence="1">
    <location>
        <begin position="9"/>
        <end position="59"/>
    </location>
</feature>
<dbReference type="InterPro" id="IPR051534">
    <property type="entry name" value="CBASS_pafABC_assoc_protein"/>
</dbReference>
<dbReference type="Pfam" id="PF25583">
    <property type="entry name" value="WCX"/>
    <property type="match status" value="1"/>
</dbReference>
<dbReference type="InterPro" id="IPR013196">
    <property type="entry name" value="HTH_11"/>
</dbReference>
<evidence type="ECO:0000259" key="1">
    <source>
        <dbReference type="Pfam" id="PF08279"/>
    </source>
</evidence>
<dbReference type="InterPro" id="IPR036390">
    <property type="entry name" value="WH_DNA-bd_sf"/>
</dbReference>
<gene>
    <name evidence="4" type="ORF">OD750_007585</name>
</gene>
<feature type="domain" description="WYL" evidence="2">
    <location>
        <begin position="140"/>
        <end position="203"/>
    </location>
</feature>
<comment type="caution">
    <text evidence="4">The sequence shown here is derived from an EMBL/GenBank/DDBJ whole genome shotgun (WGS) entry which is preliminary data.</text>
</comment>
<dbReference type="InterPro" id="IPR057727">
    <property type="entry name" value="WCX_dom"/>
</dbReference>
<accession>A0A9X4BG85</accession>
<keyword evidence="5" id="KW-1185">Reference proteome</keyword>
<evidence type="ECO:0000259" key="3">
    <source>
        <dbReference type="Pfam" id="PF25583"/>
    </source>
</evidence>
<dbReference type="SUPFAM" id="SSF46785">
    <property type="entry name" value="Winged helix' DNA-binding domain"/>
    <property type="match status" value="1"/>
</dbReference>
<dbReference type="Proteomes" id="UP001139971">
    <property type="component" value="Unassembled WGS sequence"/>
</dbReference>
<dbReference type="PANTHER" id="PTHR34580">
    <property type="match status" value="1"/>
</dbReference>
<dbReference type="InterPro" id="IPR036388">
    <property type="entry name" value="WH-like_DNA-bd_sf"/>
</dbReference>
<name>A0A9X4BG85_9GAMM</name>
<sequence length="335" mass="36793">MRASRLLSIQMLLEARGHMSAPALADALEVSVRTLYRDVDRLAAAGVPIYAERGRAGGFRLLDGWKTTLTGFTASEAQAVFMSGLAGPAAQLGLGEAVADAQRKLVAALPAQQRGDAQRVQSRFHLDPVEWYRENESVPHLAAVAAAVWDERQLAIHYDSWKGIARRTVHPLGLVLKSGAWYLVAAVDDKPRTYRIANLRDVRTLDARATRPRRFDLAGWWAESVRRFETELYRGRATVLATPAGLAELAKLSAAVARALATPSRKRRADGRVEATIPIETVEHAVGQLLPLVPDVEAVAPPELRRAMMRKLRVAARRYGLAPKTARGPKKPDTR</sequence>
<dbReference type="AlphaFoldDB" id="A0A9X4BG85"/>
<feature type="domain" description="WCX" evidence="3">
    <location>
        <begin position="237"/>
        <end position="315"/>
    </location>
</feature>
<dbReference type="PANTHER" id="PTHR34580:SF1">
    <property type="entry name" value="PROTEIN PAFC"/>
    <property type="match status" value="1"/>
</dbReference>
<organism evidence="4 5">
    <name type="scientific">Tahibacter soli</name>
    <dbReference type="NCBI Taxonomy" id="2983605"/>
    <lineage>
        <taxon>Bacteria</taxon>
        <taxon>Pseudomonadati</taxon>
        <taxon>Pseudomonadota</taxon>
        <taxon>Gammaproteobacteria</taxon>
        <taxon>Lysobacterales</taxon>
        <taxon>Rhodanobacteraceae</taxon>
        <taxon>Tahibacter</taxon>
    </lineage>
</organism>
<protein>
    <submittedName>
        <fullName evidence="4">YafY family protein</fullName>
    </submittedName>
</protein>
<evidence type="ECO:0000313" key="4">
    <source>
        <dbReference type="EMBL" id="MDC8012405.1"/>
    </source>
</evidence>
<dbReference type="EMBL" id="JAOVZO020000008">
    <property type="protein sequence ID" value="MDC8012405.1"/>
    <property type="molecule type" value="Genomic_DNA"/>
</dbReference>
<dbReference type="Pfam" id="PF13280">
    <property type="entry name" value="WYL"/>
    <property type="match status" value="1"/>
</dbReference>
<dbReference type="Gene3D" id="1.10.10.10">
    <property type="entry name" value="Winged helix-like DNA-binding domain superfamily/Winged helix DNA-binding domain"/>
    <property type="match status" value="1"/>
</dbReference>
<reference evidence="4" key="1">
    <citation type="submission" date="2023-02" db="EMBL/GenBank/DDBJ databases">
        <title>Tahibacter soli sp. nov. isolated from soil.</title>
        <authorList>
            <person name="Baek J.H."/>
            <person name="Lee J.K."/>
            <person name="Choi D.G."/>
            <person name="Jeon C.O."/>
        </authorList>
    </citation>
    <scope>NUCLEOTIDE SEQUENCE</scope>
    <source>
        <strain evidence="4">BL</strain>
    </source>
</reference>
<dbReference type="RefSeq" id="WP_263543922.1">
    <property type="nucleotide sequence ID" value="NZ_JAOVZO020000008.1"/>
</dbReference>
<evidence type="ECO:0000313" key="5">
    <source>
        <dbReference type="Proteomes" id="UP001139971"/>
    </source>
</evidence>
<proteinExistence type="predicted"/>
<dbReference type="InterPro" id="IPR026881">
    <property type="entry name" value="WYL_dom"/>
</dbReference>
<evidence type="ECO:0000259" key="2">
    <source>
        <dbReference type="Pfam" id="PF13280"/>
    </source>
</evidence>
<dbReference type="PROSITE" id="PS52050">
    <property type="entry name" value="WYL"/>
    <property type="match status" value="1"/>
</dbReference>
<dbReference type="Pfam" id="PF08279">
    <property type="entry name" value="HTH_11"/>
    <property type="match status" value="1"/>
</dbReference>